<evidence type="ECO:0000313" key="8">
    <source>
        <dbReference type="Proteomes" id="UP000002051"/>
    </source>
</evidence>
<keyword evidence="2 3" id="KW-0808">Transferase</keyword>
<evidence type="ECO:0000313" key="6">
    <source>
        <dbReference type="EMBL" id="RHN50143.1"/>
    </source>
</evidence>
<dbReference type="InterPro" id="IPR035595">
    <property type="entry name" value="UDP_glycos_trans_CS"/>
</dbReference>
<dbReference type="OMA" id="SHTHYRT"/>
<dbReference type="GO" id="GO:0005737">
    <property type="term" value="C:cytoplasm"/>
    <property type="evidence" value="ECO:0000318"/>
    <property type="project" value="GO_Central"/>
</dbReference>
<evidence type="ECO:0000256" key="3">
    <source>
        <dbReference type="RuleBase" id="RU003718"/>
    </source>
</evidence>
<dbReference type="GO" id="GO:0080044">
    <property type="term" value="F:quercetin 7-O-glucosyltransferase activity"/>
    <property type="evidence" value="ECO:0000318"/>
    <property type="project" value="GO_Central"/>
</dbReference>
<dbReference type="Pfam" id="PF00201">
    <property type="entry name" value="UDPGT"/>
    <property type="match status" value="1"/>
</dbReference>
<dbReference type="EnsemblPlants" id="AES74862">
    <property type="protein sequence ID" value="AES74862"/>
    <property type="gene ID" value="MTR_6g014050"/>
</dbReference>
<dbReference type="FunFam" id="3.40.50.2000:FF:000055">
    <property type="entry name" value="Glycosyltransferase"/>
    <property type="match status" value="1"/>
</dbReference>
<dbReference type="EMBL" id="PSQE01000006">
    <property type="protein sequence ID" value="RHN50143.1"/>
    <property type="molecule type" value="Genomic_DNA"/>
</dbReference>
<dbReference type="PANTHER" id="PTHR11926">
    <property type="entry name" value="GLUCOSYL/GLUCURONOSYL TRANSFERASES"/>
    <property type="match status" value="1"/>
</dbReference>
<evidence type="ECO:0000313" key="5">
    <source>
        <dbReference type="EMBL" id="AES74862.1"/>
    </source>
</evidence>
<dbReference type="Proteomes" id="UP000002051">
    <property type="component" value="Chromosome 6"/>
</dbReference>
<dbReference type="EMBL" id="CM001222">
    <property type="protein sequence ID" value="AES74862.1"/>
    <property type="molecule type" value="Genomic_DNA"/>
</dbReference>
<dbReference type="OrthoDB" id="5835829at2759"/>
<dbReference type="PANTHER" id="PTHR11926:SF1188">
    <property type="entry name" value="FAMILY PROTEIN, PUTATIVE-RELATED"/>
    <property type="match status" value="1"/>
</dbReference>
<evidence type="ECO:0000256" key="2">
    <source>
        <dbReference type="ARBA" id="ARBA00022679"/>
    </source>
</evidence>
<comment type="similarity">
    <text evidence="1 3">Belongs to the UDP-glycosyltransferase family.</text>
</comment>
<evidence type="ECO:0000313" key="7">
    <source>
        <dbReference type="EnsemblPlants" id="AES74862"/>
    </source>
</evidence>
<dbReference type="eggNOG" id="KOG1192">
    <property type="taxonomic scope" value="Eukaryota"/>
</dbReference>
<sequence>MSNFAERIKPHAVITPYPLQGHINPLLKLAKLLHLRGFHITFVNTEYNHKRLLKSRGPKAFDGFTDFTFETIPDGLTPIEGDGDVSQDIISLSDSIRKNFYHPFCELLARLKDSSNDGHIPPVSCLVSDIGLTFTIQAAEEHGLPSVLFSSASACSLLSALHFRTLIDKGVIPLKDESYLTNGYLDTKVDWIPGLGNFRLKDLPDFIRTTDPNDIMIKFIIEAADRVHEANSIVFNTSDELENDVINALSIKIPSIYAIGPLTSFLNQSPQNNLASIGSNLWKEDMKCLEWLESKEQGSVVYVNFGSITVMTPDQLLEFAWGLANSKKPFLWIIRPDLVIGGSVILSSDFVNETSDRGVIASWCPQEKVLNHPSVGGFLTHCGWNSTMESICAGVPMLCWPFFAEQPTNCRYICNEWEIGAEIDTNVKREEVEKLINELMVGDKGKKMRQKAMELKKKAEEDTRPGGCSYVNLEKVIKEVLLKQN</sequence>
<dbReference type="Gramene" id="rna34398">
    <property type="protein sequence ID" value="RHN50143.1"/>
    <property type="gene ID" value="gene34398"/>
</dbReference>
<dbReference type="FunFam" id="3.40.50.2000:FF:000027">
    <property type="entry name" value="Glycosyltransferase"/>
    <property type="match status" value="1"/>
</dbReference>
<proteinExistence type="inferred from homology"/>
<dbReference type="PROSITE" id="PS00375">
    <property type="entry name" value="UDPGT"/>
    <property type="match status" value="1"/>
</dbReference>
<reference evidence="5 8" key="2">
    <citation type="journal article" date="2014" name="BMC Genomics">
        <title>An improved genome release (version Mt4.0) for the model legume Medicago truncatula.</title>
        <authorList>
            <person name="Tang H."/>
            <person name="Krishnakumar V."/>
            <person name="Bidwell S."/>
            <person name="Rosen B."/>
            <person name="Chan A."/>
            <person name="Zhou S."/>
            <person name="Gentzbittel L."/>
            <person name="Childs K.L."/>
            <person name="Yandell M."/>
            <person name="Gundlach H."/>
            <person name="Mayer K.F."/>
            <person name="Schwartz D.C."/>
            <person name="Town C.D."/>
        </authorList>
    </citation>
    <scope>GENOME REANNOTATION</scope>
    <source>
        <strain evidence="5">A17</strain>
        <strain evidence="7 8">cv. Jemalong A17</strain>
    </source>
</reference>
<gene>
    <name evidence="7" type="primary">11412518</name>
    <name evidence="5" type="ordered locus">MTR_6g014050</name>
    <name evidence="6" type="ORF">MtrunA17_Chr6g0454201</name>
</gene>
<dbReference type="EC" id="2.4.1.-" evidence="4"/>
<protein>
    <recommendedName>
        <fullName evidence="4">Glycosyltransferase</fullName>
        <ecNumber evidence="4">2.4.1.-</ecNumber>
    </recommendedName>
</protein>
<dbReference type="AlphaFoldDB" id="G7KLV6"/>
<dbReference type="HOGENOM" id="CLU_001724_0_0_1"/>
<dbReference type="PaxDb" id="3880-AES74862"/>
<evidence type="ECO:0000256" key="1">
    <source>
        <dbReference type="ARBA" id="ARBA00009995"/>
    </source>
</evidence>
<accession>G7KLV6</accession>
<dbReference type="Proteomes" id="UP000265566">
    <property type="component" value="Chromosome 6"/>
</dbReference>
<keyword evidence="3 6" id="KW-0328">Glycosyltransferase</keyword>
<evidence type="ECO:0000256" key="4">
    <source>
        <dbReference type="RuleBase" id="RU362057"/>
    </source>
</evidence>
<dbReference type="SUPFAM" id="SSF53756">
    <property type="entry name" value="UDP-Glycosyltransferase/glycogen phosphorylase"/>
    <property type="match status" value="1"/>
</dbReference>
<dbReference type="KEGG" id="mtr:11412518"/>
<reference evidence="5 8" key="1">
    <citation type="journal article" date="2011" name="Nature">
        <title>The Medicago genome provides insight into the evolution of rhizobial symbioses.</title>
        <authorList>
            <person name="Young N.D."/>
            <person name="Debelle F."/>
            <person name="Oldroyd G.E."/>
            <person name="Geurts R."/>
            <person name="Cannon S.B."/>
            <person name="Udvardi M.K."/>
            <person name="Benedito V.A."/>
            <person name="Mayer K.F."/>
            <person name="Gouzy J."/>
            <person name="Schoof H."/>
            <person name="Van de Peer Y."/>
            <person name="Proost S."/>
            <person name="Cook D.R."/>
            <person name="Meyers B.C."/>
            <person name="Spannagl M."/>
            <person name="Cheung F."/>
            <person name="De Mita S."/>
            <person name="Krishnakumar V."/>
            <person name="Gundlach H."/>
            <person name="Zhou S."/>
            <person name="Mudge J."/>
            <person name="Bharti A.K."/>
            <person name="Murray J.D."/>
            <person name="Naoumkina M.A."/>
            <person name="Rosen B."/>
            <person name="Silverstein K.A."/>
            <person name="Tang H."/>
            <person name="Rombauts S."/>
            <person name="Zhao P.X."/>
            <person name="Zhou P."/>
            <person name="Barbe V."/>
            <person name="Bardou P."/>
            <person name="Bechner M."/>
            <person name="Bellec A."/>
            <person name="Berger A."/>
            <person name="Berges H."/>
            <person name="Bidwell S."/>
            <person name="Bisseling T."/>
            <person name="Choisne N."/>
            <person name="Couloux A."/>
            <person name="Denny R."/>
            <person name="Deshpande S."/>
            <person name="Dai X."/>
            <person name="Doyle J.J."/>
            <person name="Dudez A.M."/>
            <person name="Farmer A.D."/>
            <person name="Fouteau S."/>
            <person name="Franken C."/>
            <person name="Gibelin C."/>
            <person name="Gish J."/>
            <person name="Goldstein S."/>
            <person name="Gonzalez A.J."/>
            <person name="Green P.J."/>
            <person name="Hallab A."/>
            <person name="Hartog M."/>
            <person name="Hua A."/>
            <person name="Humphray S.J."/>
            <person name="Jeong D.H."/>
            <person name="Jing Y."/>
            <person name="Jocker A."/>
            <person name="Kenton S.M."/>
            <person name="Kim D.J."/>
            <person name="Klee K."/>
            <person name="Lai H."/>
            <person name="Lang C."/>
            <person name="Lin S."/>
            <person name="Macmil S.L."/>
            <person name="Magdelenat G."/>
            <person name="Matthews L."/>
            <person name="McCorrison J."/>
            <person name="Monaghan E.L."/>
            <person name="Mun J.H."/>
            <person name="Najar F.Z."/>
            <person name="Nicholson C."/>
            <person name="Noirot C."/>
            <person name="O'Bleness M."/>
            <person name="Paule C.R."/>
            <person name="Poulain J."/>
            <person name="Prion F."/>
            <person name="Qin B."/>
            <person name="Qu C."/>
            <person name="Retzel E.F."/>
            <person name="Riddle C."/>
            <person name="Sallet E."/>
            <person name="Samain S."/>
            <person name="Samson N."/>
            <person name="Sanders I."/>
            <person name="Saurat O."/>
            <person name="Scarpelli C."/>
            <person name="Schiex T."/>
            <person name="Segurens B."/>
            <person name="Severin A.J."/>
            <person name="Sherrier D.J."/>
            <person name="Shi R."/>
            <person name="Sims S."/>
            <person name="Singer S.R."/>
            <person name="Sinharoy S."/>
            <person name="Sterck L."/>
            <person name="Viollet A."/>
            <person name="Wang B.B."/>
            <person name="Wang K."/>
            <person name="Wang M."/>
            <person name="Wang X."/>
            <person name="Warfsmann J."/>
            <person name="Weissenbach J."/>
            <person name="White D.D."/>
            <person name="White J.D."/>
            <person name="Wiley G.B."/>
            <person name="Wincker P."/>
            <person name="Xing Y."/>
            <person name="Yang L."/>
            <person name="Yao Z."/>
            <person name="Ying F."/>
            <person name="Zhai J."/>
            <person name="Zhou L."/>
            <person name="Zuber A."/>
            <person name="Denarie J."/>
            <person name="Dixon R.A."/>
            <person name="May G.D."/>
            <person name="Schwartz D.C."/>
            <person name="Rogers J."/>
            <person name="Quetier F."/>
            <person name="Town C.D."/>
            <person name="Roe B.A."/>
        </authorList>
    </citation>
    <scope>NUCLEOTIDE SEQUENCE [LARGE SCALE GENOMIC DNA]</scope>
    <source>
        <strain evidence="5">A17</strain>
        <strain evidence="7 8">cv. Jemalong A17</strain>
    </source>
</reference>
<dbReference type="CDD" id="cd03784">
    <property type="entry name" value="GT1_Gtf-like"/>
    <property type="match status" value="1"/>
</dbReference>
<dbReference type="Gene3D" id="3.40.50.2000">
    <property type="entry name" value="Glycogen Phosphorylase B"/>
    <property type="match status" value="2"/>
</dbReference>
<dbReference type="CAZy" id="GT1">
    <property type="family name" value="Glycosyltransferase Family 1"/>
</dbReference>
<organism evidence="5 8">
    <name type="scientific">Medicago truncatula</name>
    <name type="common">Barrel medic</name>
    <name type="synonym">Medicago tribuloides</name>
    <dbReference type="NCBI Taxonomy" id="3880"/>
    <lineage>
        <taxon>Eukaryota</taxon>
        <taxon>Viridiplantae</taxon>
        <taxon>Streptophyta</taxon>
        <taxon>Embryophyta</taxon>
        <taxon>Tracheophyta</taxon>
        <taxon>Spermatophyta</taxon>
        <taxon>Magnoliopsida</taxon>
        <taxon>eudicotyledons</taxon>
        <taxon>Gunneridae</taxon>
        <taxon>Pentapetalae</taxon>
        <taxon>rosids</taxon>
        <taxon>fabids</taxon>
        <taxon>Fabales</taxon>
        <taxon>Fabaceae</taxon>
        <taxon>Papilionoideae</taxon>
        <taxon>50 kb inversion clade</taxon>
        <taxon>NPAAA clade</taxon>
        <taxon>Hologalegina</taxon>
        <taxon>IRL clade</taxon>
        <taxon>Trifolieae</taxon>
        <taxon>Medicago</taxon>
    </lineage>
</organism>
<reference evidence="6" key="4">
    <citation type="journal article" date="2018" name="Nat. Plants">
        <title>Whole-genome landscape of Medicago truncatula symbiotic genes.</title>
        <authorList>
            <person name="Pecrix Y."/>
            <person name="Gamas P."/>
            <person name="Carrere S."/>
        </authorList>
    </citation>
    <scope>NUCLEOTIDE SEQUENCE</scope>
    <source>
        <tissue evidence="6">Leaves</tissue>
    </source>
</reference>
<keyword evidence="8" id="KW-1185">Reference proteome</keyword>
<name>G7KLV6_MEDTR</name>
<reference evidence="7" key="3">
    <citation type="submission" date="2015-04" db="UniProtKB">
        <authorList>
            <consortium name="EnsemblPlants"/>
        </authorList>
    </citation>
    <scope>IDENTIFICATION</scope>
    <source>
        <strain evidence="7">cv. Jemalong A17</strain>
    </source>
</reference>
<dbReference type="InterPro" id="IPR002213">
    <property type="entry name" value="UDP_glucos_trans"/>
</dbReference>
<dbReference type="GO" id="GO:0080043">
    <property type="term" value="F:quercetin 3-O-glucosyltransferase activity"/>
    <property type="evidence" value="ECO:0000318"/>
    <property type="project" value="GO_Central"/>
</dbReference>